<dbReference type="SUPFAM" id="SSF54593">
    <property type="entry name" value="Glyoxalase/Bleomycin resistance protein/Dihydroxybiphenyl dioxygenase"/>
    <property type="match status" value="2"/>
</dbReference>
<sequence length="234" mass="25276">MVLRLEAVVFDVADATAVAAFWAGLLDREVLTEPGGALVPGDKTQVGLRFVTSDTLQVGPRRLHLHLTSTSLEHQQRTVETALRLGGRHIDVGQGPDDNFVVLADPGGNELCVIEPGNNYLAGTGYLGEVTCDGTRDVGLFWRDALGWPLVLDNNGQTAVQSPLGGTKISWDSWSESPTHPKNARNRQRFDLVTADLTSEAERLVSLGATRLADRADRVEMADPDSNEFGLHPA</sequence>
<name>A0A4R4WL90_9ACTN</name>
<dbReference type="PANTHER" id="PTHR35908:SF1">
    <property type="entry name" value="CONSERVED PROTEIN"/>
    <property type="match status" value="1"/>
</dbReference>
<proteinExistence type="predicted"/>
<dbReference type="Proteomes" id="UP000295172">
    <property type="component" value="Unassembled WGS sequence"/>
</dbReference>
<organism evidence="2 3">
    <name type="scientific">Kribbella turkmenica</name>
    <dbReference type="NCBI Taxonomy" id="2530375"/>
    <lineage>
        <taxon>Bacteria</taxon>
        <taxon>Bacillati</taxon>
        <taxon>Actinomycetota</taxon>
        <taxon>Actinomycetes</taxon>
        <taxon>Propionibacteriales</taxon>
        <taxon>Kribbellaceae</taxon>
        <taxon>Kribbella</taxon>
    </lineage>
</organism>
<keyword evidence="3" id="KW-1185">Reference proteome</keyword>
<evidence type="ECO:0000313" key="3">
    <source>
        <dbReference type="Proteomes" id="UP000295172"/>
    </source>
</evidence>
<dbReference type="InterPro" id="IPR041581">
    <property type="entry name" value="Glyoxalase_6"/>
</dbReference>
<gene>
    <name evidence="2" type="ORF">E1218_22985</name>
</gene>
<dbReference type="Pfam" id="PF18029">
    <property type="entry name" value="Glyoxalase_6"/>
    <property type="match status" value="2"/>
</dbReference>
<evidence type="ECO:0000259" key="1">
    <source>
        <dbReference type="Pfam" id="PF18029"/>
    </source>
</evidence>
<feature type="domain" description="Glyoxalase-like" evidence="1">
    <location>
        <begin position="131"/>
        <end position="231"/>
    </location>
</feature>
<feature type="domain" description="Glyoxalase-like" evidence="1">
    <location>
        <begin position="7"/>
        <end position="114"/>
    </location>
</feature>
<dbReference type="AlphaFoldDB" id="A0A4R4WL90"/>
<reference evidence="2 3" key="1">
    <citation type="submission" date="2019-02" db="EMBL/GenBank/DDBJ databases">
        <title>Draft genome sequences of novel Actinobacteria.</title>
        <authorList>
            <person name="Sahin N."/>
            <person name="Ay H."/>
            <person name="Saygin H."/>
        </authorList>
    </citation>
    <scope>NUCLEOTIDE SEQUENCE [LARGE SCALE GENOMIC DNA]</scope>
    <source>
        <strain evidence="2 3">16K104</strain>
    </source>
</reference>
<protein>
    <submittedName>
        <fullName evidence="2">VOC family protein</fullName>
    </submittedName>
</protein>
<evidence type="ECO:0000313" key="2">
    <source>
        <dbReference type="EMBL" id="TDD20068.1"/>
    </source>
</evidence>
<dbReference type="OrthoDB" id="3212826at2"/>
<comment type="caution">
    <text evidence="2">The sequence shown here is derived from an EMBL/GenBank/DDBJ whole genome shotgun (WGS) entry which is preliminary data.</text>
</comment>
<dbReference type="EMBL" id="SMKR01000107">
    <property type="protein sequence ID" value="TDD20068.1"/>
    <property type="molecule type" value="Genomic_DNA"/>
</dbReference>
<accession>A0A4R4WL90</accession>
<dbReference type="Gene3D" id="3.10.180.10">
    <property type="entry name" value="2,3-Dihydroxybiphenyl 1,2-Dioxygenase, domain 1"/>
    <property type="match status" value="2"/>
</dbReference>
<dbReference type="PANTHER" id="PTHR35908">
    <property type="entry name" value="HYPOTHETICAL FUSION PROTEIN"/>
    <property type="match status" value="1"/>
</dbReference>
<dbReference type="InterPro" id="IPR029068">
    <property type="entry name" value="Glyas_Bleomycin-R_OHBP_Dase"/>
</dbReference>